<feature type="compositionally biased region" description="Basic and acidic residues" evidence="2">
    <location>
        <begin position="194"/>
        <end position="204"/>
    </location>
</feature>
<name>A0A9N9C1M5_9GLOM</name>
<keyword evidence="5" id="KW-1185">Reference proteome</keyword>
<keyword evidence="1" id="KW-0175">Coiled coil</keyword>
<feature type="coiled-coil region" evidence="1">
    <location>
        <begin position="1241"/>
        <end position="1268"/>
    </location>
</feature>
<dbReference type="InterPro" id="IPR013783">
    <property type="entry name" value="Ig-like_fold"/>
</dbReference>
<proteinExistence type="predicted"/>
<evidence type="ECO:0000259" key="3">
    <source>
        <dbReference type="PROSITE" id="PS51166"/>
    </source>
</evidence>
<accession>A0A9N9C1M5</accession>
<feature type="compositionally biased region" description="Basic and acidic residues" evidence="2">
    <location>
        <begin position="495"/>
        <end position="505"/>
    </location>
</feature>
<dbReference type="InterPro" id="IPR002044">
    <property type="entry name" value="CBM20"/>
</dbReference>
<dbReference type="SMART" id="SM01065">
    <property type="entry name" value="CBM_2"/>
    <property type="match status" value="1"/>
</dbReference>
<feature type="non-terminal residue" evidence="4">
    <location>
        <position position="1"/>
    </location>
</feature>
<dbReference type="GO" id="GO:2001070">
    <property type="term" value="F:starch binding"/>
    <property type="evidence" value="ECO:0007669"/>
    <property type="project" value="InterPro"/>
</dbReference>
<feature type="compositionally biased region" description="Polar residues" evidence="2">
    <location>
        <begin position="242"/>
        <end position="253"/>
    </location>
</feature>
<dbReference type="InterPro" id="IPR013784">
    <property type="entry name" value="Carb-bd-like_fold"/>
</dbReference>
<feature type="compositionally biased region" description="Basic and acidic residues" evidence="2">
    <location>
        <begin position="213"/>
        <end position="222"/>
    </location>
</feature>
<dbReference type="Pfam" id="PF00686">
    <property type="entry name" value="CBM_20"/>
    <property type="match status" value="1"/>
</dbReference>
<gene>
    <name evidence="4" type="ORF">POCULU_LOCUS6612</name>
</gene>
<evidence type="ECO:0000256" key="1">
    <source>
        <dbReference type="SAM" id="Coils"/>
    </source>
</evidence>
<feature type="compositionally biased region" description="Basic and acidic residues" evidence="2">
    <location>
        <begin position="354"/>
        <end position="365"/>
    </location>
</feature>
<sequence>MSSSDDSLDIVASSPEAPSSNDTTPRNESYVLVTPPPNDTQQDTNSNVIEADNSNSQLTQSDESQELEQAKTEDPVIVDVSSASDSSSEGGSSSTDRKDDSFVHLSDDSESHGLAAVGYNIRIGANKASDVERDKRLADVQKSMRDFLSHAMADDEDDTQQSETDLSSPRSAEFHKDDTQQSPKDLASPPLAEFHQDDTPHSPKDPPSPRLAIYREDNDHQQETANSSERSSVDFTGKEADQSSSGSQETDTFLVSKHKLSDSNDSTLRENASDANNRVSVPSGSNTQHELNLHKQRFDGSQITEEDEGKRLIEKEAAKKFVQKDAKSIERGATAYSGEEDTGHIEQTPEETTDEKKTDESEQRSIETSNQGTAKMEMEQIARGTEGQFIEEIVREAQEQARRGERGAGKASQGDSHGYDVDTERNQIRGAGANEQANQVVWGMARQRDSHGYDPDTENNAISRDNDENRGNGSKHARKSSKDGQEDTYNDDIYTEEKTNDEKRASKQKIRKVSTGASKGEPNIKDDTKGKDRETDSDFNPMRGPTGVSQPVQSYAAVAGRNRKPTETGMASENYGKKDSRKRPRLPPQYQDSDEVVTTFHVHMPKVKDVDVVCVLGNIDELGNWDDAKVLLRRYKNSNYWFSDPVRIPTYRFVHNILYKYAIVSKGGGLLKFWSNSASSTFEGYDDRDNRELDPEENQYDIWKRNYKYPLYERDISESFCFPAQIFETITEVNFKAKLMDYLRVFKKYRNLCQKTVDVEFISNYAYDARQDAQRVFLCILLGLLAKNSHYGSEVRLKDTFPSADLLNSLSFIDGDDTLTKDAMDLLPYAVRVLVRHNWYTSASFEWMGMFEVATFIDPKYSFLESVKLRELNPDESDRFCRCLVEQKFNIEREKDIQYIRIFRSFIETAANIRILVFLWKEMIRPDMKASEQPLRMSWITRLNEIIKMDNATRLRVHLYELPDDLDIEFQSLFIKHIINLLNGQRSKWDRDNVKEFVALFEDDRLLWTSEDRMKVLNSVSTSQNMEILDVFVDLLRIVLNKIHFDAKMNTRLGEYCTQWFERVISQIKELRKRSRTNGYNYVYTVYKRLSTIYPVLEDRRTIKNELLNIADEQIAPFEEAQIYAAVKDIGDLQVKEILKSFNAIVQRKLGQSSWKADERLLKKIRQICDCDGKQIRVPNGFCEDILFHILTKLQESASYQEADEISDKFHQSLLGSWKFWVSVLTATGCVNRIKQQHLYCERVRRAIEDLAEKLERQRVTISMLQQLLLYPDQDLCEYFGILDHFDDGQQSFSIEPRTIRHFREVFSGFQKTLNQLSTFYEKFCQRDARVTNAEDYLNDIAKRRDSLGKIQYKDILLEEYWAIHQSITDVAERIYPYRNSRTFANVFEECLKEEEESEPLTVEIVAQKVTEAAFKKYNEKRAAYKDWEKLTCAQASPLWANVKDVRQELELMSKGMKWKPSQDLMKSIKVLAEIPEWKERLRYLIDVLDIFAVVDDGEETFSTMLAGLEKETMPLKDLKKLILKLEKAIRALNDDCWKIIKEIAAARDLLIWLDKIGSDDLKNVINGVDDHSDERLIQEDTVSSLMEIKQFLAPLKSVDGQSRVLGFLEKLRELTDKNKVLAERISLCNGHRSALMNMYENITNRGEVTKERIKNAATKGVYVFKRDKDEDRCSVEMSYETEKKGSNKYDLTELQDLRGRALLIAKQEMATSAVKDIRDRSESEEDRADVVMMEFVNQVDLVHQIINFATKLMELGHFFYRKFQAVTRTSKEMSAILGQLQDDLKTEEIVEDAQEDYYYLTFYPGRHILKFYDYFVQDAPANNELRQICETLIHFVNPDAQLPLPGEIVKVDPDKGNYKEVLCDIGKRLSAIFEDEAVTERKIKPDIVESVVSDIVRTGELFVAACNDKFR</sequence>
<evidence type="ECO:0000313" key="4">
    <source>
        <dbReference type="EMBL" id="CAG8583573.1"/>
    </source>
</evidence>
<reference evidence="4" key="1">
    <citation type="submission" date="2021-06" db="EMBL/GenBank/DDBJ databases">
        <authorList>
            <person name="Kallberg Y."/>
            <person name="Tangrot J."/>
            <person name="Rosling A."/>
        </authorList>
    </citation>
    <scope>NUCLEOTIDE SEQUENCE</scope>
    <source>
        <strain evidence="4">IA702</strain>
    </source>
</reference>
<feature type="compositionally biased region" description="Polar residues" evidence="2">
    <location>
        <begin position="16"/>
        <end position="27"/>
    </location>
</feature>
<protein>
    <submittedName>
        <fullName evidence="4">4813_t:CDS:1</fullName>
    </submittedName>
</protein>
<feature type="compositionally biased region" description="Basic and acidic residues" evidence="2">
    <location>
        <begin position="417"/>
        <end position="427"/>
    </location>
</feature>
<feature type="compositionally biased region" description="Polar residues" evidence="2">
    <location>
        <begin position="273"/>
        <end position="290"/>
    </location>
</feature>
<organism evidence="4 5">
    <name type="scientific">Paraglomus occultum</name>
    <dbReference type="NCBI Taxonomy" id="144539"/>
    <lineage>
        <taxon>Eukaryota</taxon>
        <taxon>Fungi</taxon>
        <taxon>Fungi incertae sedis</taxon>
        <taxon>Mucoromycota</taxon>
        <taxon>Glomeromycotina</taxon>
        <taxon>Glomeromycetes</taxon>
        <taxon>Paraglomerales</taxon>
        <taxon>Paraglomeraceae</taxon>
        <taxon>Paraglomus</taxon>
    </lineage>
</organism>
<dbReference type="Gene3D" id="2.60.40.10">
    <property type="entry name" value="Immunoglobulins"/>
    <property type="match status" value="1"/>
</dbReference>
<feature type="compositionally biased region" description="Basic and acidic residues" evidence="2">
    <location>
        <begin position="392"/>
        <end position="408"/>
    </location>
</feature>
<feature type="domain" description="CBM20" evidence="3">
    <location>
        <begin position="590"/>
        <end position="705"/>
    </location>
</feature>
<comment type="caution">
    <text evidence="4">The sequence shown here is derived from an EMBL/GenBank/DDBJ whole genome shotgun (WGS) entry which is preliminary data.</text>
</comment>
<feature type="region of interest" description="Disordered" evidence="2">
    <location>
        <begin position="1"/>
        <end position="114"/>
    </location>
</feature>
<dbReference type="Proteomes" id="UP000789572">
    <property type="component" value="Unassembled WGS sequence"/>
</dbReference>
<feature type="compositionally biased region" description="Basic and acidic residues" evidence="2">
    <location>
        <begin position="522"/>
        <end position="536"/>
    </location>
</feature>
<feature type="region of interest" description="Disordered" evidence="2">
    <location>
        <begin position="148"/>
        <end position="307"/>
    </location>
</feature>
<dbReference type="EMBL" id="CAJVPJ010001259">
    <property type="protein sequence ID" value="CAG8583573.1"/>
    <property type="molecule type" value="Genomic_DNA"/>
</dbReference>
<dbReference type="SUPFAM" id="SSF49452">
    <property type="entry name" value="Starch-binding domain-like"/>
    <property type="match status" value="1"/>
</dbReference>
<evidence type="ECO:0000313" key="5">
    <source>
        <dbReference type="Proteomes" id="UP000789572"/>
    </source>
</evidence>
<feature type="compositionally biased region" description="Basic and acidic residues" evidence="2">
    <location>
        <begin position="259"/>
        <end position="272"/>
    </location>
</feature>
<evidence type="ECO:0000256" key="2">
    <source>
        <dbReference type="SAM" id="MobiDB-lite"/>
    </source>
</evidence>
<feature type="compositionally biased region" description="Low complexity" evidence="2">
    <location>
        <begin position="78"/>
        <end position="94"/>
    </location>
</feature>
<feature type="compositionally biased region" description="Basic and acidic residues" evidence="2">
    <location>
        <begin position="95"/>
        <end position="111"/>
    </location>
</feature>
<dbReference type="PROSITE" id="PS51166">
    <property type="entry name" value="CBM20"/>
    <property type="match status" value="1"/>
</dbReference>
<feature type="region of interest" description="Disordered" evidence="2">
    <location>
        <begin position="323"/>
        <end position="592"/>
    </location>
</feature>
<feature type="compositionally biased region" description="Polar residues" evidence="2">
    <location>
        <begin position="223"/>
        <end position="234"/>
    </location>
</feature>
<feature type="compositionally biased region" description="Polar residues" evidence="2">
    <location>
        <begin position="39"/>
        <end position="62"/>
    </location>
</feature>
<dbReference type="OrthoDB" id="2401878at2759"/>